<dbReference type="NCBIfam" id="NF006626">
    <property type="entry name" value="PRK09195.1"/>
    <property type="match status" value="1"/>
</dbReference>
<comment type="caution">
    <text evidence="9">The sequence shown here is derived from an EMBL/GenBank/DDBJ whole genome shotgun (WGS) entry which is preliminary data.</text>
</comment>
<sequence length="284" mass="31402">MSIISTREMLNKAQREGYAVPAFNIHNLETLEVVVETAAELKSPVILAGTPSTIKYAGGEYIVAMANVAAKQHDIPIAIHLDHYEDVEEIKHYVDLGFKSVMIDASHSPFEENIEIVKTVVEYAHKYDATVEAELGRLGGQEDDLIVDEKDTKFTNPKQAKEYVERTGIDSLAVAIGTAHGLYHGEAKLDFDRLKEIRDVVDVPLVLHGASNIPDELVKKAISLGICKVNVATDLKIPFSDAVKKYFIENPEANDPRKYMEPGKEAMRRVVAEKIMVCGSNGRA</sequence>
<evidence type="ECO:0000256" key="4">
    <source>
        <dbReference type="ARBA" id="ARBA00022723"/>
    </source>
</evidence>
<evidence type="ECO:0000256" key="8">
    <source>
        <dbReference type="ARBA" id="ARBA00032933"/>
    </source>
</evidence>
<evidence type="ECO:0000256" key="5">
    <source>
        <dbReference type="ARBA" id="ARBA00022833"/>
    </source>
</evidence>
<dbReference type="NCBIfam" id="NF009374">
    <property type="entry name" value="PRK12737.1"/>
    <property type="match status" value="1"/>
</dbReference>
<keyword evidence="4" id="KW-0479">Metal-binding</keyword>
<dbReference type="InterPro" id="IPR000771">
    <property type="entry name" value="FBA_II"/>
</dbReference>
<accession>A0ABR8Q601</accession>
<evidence type="ECO:0000256" key="6">
    <source>
        <dbReference type="ARBA" id="ARBA00023239"/>
    </source>
</evidence>
<dbReference type="PIRSF" id="PIRSF001359">
    <property type="entry name" value="F_bP_aldolase_II"/>
    <property type="match status" value="1"/>
</dbReference>
<dbReference type="Gene3D" id="3.20.20.70">
    <property type="entry name" value="Aldolase class I"/>
    <property type="match status" value="1"/>
</dbReference>
<evidence type="ECO:0000256" key="1">
    <source>
        <dbReference type="ARBA" id="ARBA00001947"/>
    </source>
</evidence>
<dbReference type="InterPro" id="IPR013785">
    <property type="entry name" value="Aldolase_TIM"/>
</dbReference>
<dbReference type="CDD" id="cd00947">
    <property type="entry name" value="TBP_aldolase_IIB"/>
    <property type="match status" value="1"/>
</dbReference>
<gene>
    <name evidence="9" type="ORF">H9660_11215</name>
</gene>
<dbReference type="EMBL" id="JACSQZ010000042">
    <property type="protein sequence ID" value="MBD7915714.1"/>
    <property type="molecule type" value="Genomic_DNA"/>
</dbReference>
<proteinExistence type="predicted"/>
<dbReference type="EC" id="4.1.2.40" evidence="3"/>
<evidence type="ECO:0000313" key="9">
    <source>
        <dbReference type="EMBL" id="MBD7915714.1"/>
    </source>
</evidence>
<keyword evidence="10" id="KW-1185">Reference proteome</keyword>
<name>A0ABR8Q601_9CLOT</name>
<keyword evidence="5" id="KW-0862">Zinc</keyword>
<dbReference type="SUPFAM" id="SSF51569">
    <property type="entry name" value="Aldolase"/>
    <property type="match status" value="1"/>
</dbReference>
<keyword evidence="6" id="KW-0456">Lyase</keyword>
<comment type="cofactor">
    <cofactor evidence="1">
        <name>Zn(2+)</name>
        <dbReference type="ChEBI" id="CHEBI:29105"/>
    </cofactor>
</comment>
<dbReference type="NCBIfam" id="TIGR00167">
    <property type="entry name" value="cbbA"/>
    <property type="match status" value="1"/>
</dbReference>
<dbReference type="InterPro" id="IPR050246">
    <property type="entry name" value="Class_II_FBP_aldolase"/>
</dbReference>
<organism evidence="9 10">
    <name type="scientific">Clostridium gallinarum</name>
    <dbReference type="NCBI Taxonomy" id="2762246"/>
    <lineage>
        <taxon>Bacteria</taxon>
        <taxon>Bacillati</taxon>
        <taxon>Bacillota</taxon>
        <taxon>Clostridia</taxon>
        <taxon>Eubacteriales</taxon>
        <taxon>Clostridiaceae</taxon>
        <taxon>Clostridium</taxon>
    </lineage>
</organism>
<evidence type="ECO:0000256" key="2">
    <source>
        <dbReference type="ARBA" id="ARBA00005191"/>
    </source>
</evidence>
<reference evidence="9 10" key="1">
    <citation type="submission" date="2020-08" db="EMBL/GenBank/DDBJ databases">
        <title>A Genomic Blueprint of the Chicken Gut Microbiome.</title>
        <authorList>
            <person name="Gilroy R."/>
            <person name="Ravi A."/>
            <person name="Getino M."/>
            <person name="Pursley I."/>
            <person name="Horton D.L."/>
            <person name="Alikhan N.-F."/>
            <person name="Baker D."/>
            <person name="Gharbi K."/>
            <person name="Hall N."/>
            <person name="Watson M."/>
            <person name="Adriaenssens E.M."/>
            <person name="Foster-Nyarko E."/>
            <person name="Jarju S."/>
            <person name="Secka A."/>
            <person name="Antonio M."/>
            <person name="Oren A."/>
            <person name="Chaudhuri R."/>
            <person name="La Ragione R.M."/>
            <person name="Hildebrand F."/>
            <person name="Pallen M.J."/>
        </authorList>
    </citation>
    <scope>NUCLEOTIDE SEQUENCE [LARGE SCALE GENOMIC DNA]</scope>
    <source>
        <strain evidence="9 10">Sa3CUN1</strain>
    </source>
</reference>
<comment type="pathway">
    <text evidence="2">Carbohydrate metabolism; D-tagatose 6-phosphate degradation; D-glyceraldehyde 3-phosphate and glycerone phosphate from D-tagatose 6-phosphate: step 2/2.</text>
</comment>
<evidence type="ECO:0000313" key="10">
    <source>
        <dbReference type="Proteomes" id="UP000640335"/>
    </source>
</evidence>
<dbReference type="InterPro" id="IPR011288">
    <property type="entry name" value="TagBP_ald_KbaY/GatY"/>
</dbReference>
<evidence type="ECO:0000256" key="3">
    <source>
        <dbReference type="ARBA" id="ARBA00012905"/>
    </source>
</evidence>
<protein>
    <recommendedName>
        <fullName evidence="3">tagatose-bisphosphate aldolase</fullName>
        <ecNumber evidence="3">4.1.2.40</ecNumber>
    </recommendedName>
    <alternativeName>
        <fullName evidence="8">D-tagatose-bisphosphate aldolase class II</fullName>
    </alternativeName>
    <alternativeName>
        <fullName evidence="7">Tagatose-bisphosphate aldolase</fullName>
    </alternativeName>
</protein>
<dbReference type="PANTHER" id="PTHR30304">
    <property type="entry name" value="D-TAGATOSE-1,6-BISPHOSPHATE ALDOLASE"/>
    <property type="match status" value="1"/>
</dbReference>
<dbReference type="PANTHER" id="PTHR30304:SF0">
    <property type="entry name" value="D-TAGATOSE-1,6-BISPHOSPHATE ALDOLASE SUBUNIT GATY-RELATED"/>
    <property type="match status" value="1"/>
</dbReference>
<dbReference type="Proteomes" id="UP000640335">
    <property type="component" value="Unassembled WGS sequence"/>
</dbReference>
<dbReference type="Pfam" id="PF01116">
    <property type="entry name" value="F_bP_aldolase"/>
    <property type="match status" value="1"/>
</dbReference>
<dbReference type="PROSITE" id="PS00806">
    <property type="entry name" value="ALDOLASE_CLASS_II_2"/>
    <property type="match status" value="1"/>
</dbReference>
<dbReference type="RefSeq" id="WP_191750470.1">
    <property type="nucleotide sequence ID" value="NZ_JACSQZ010000042.1"/>
</dbReference>
<evidence type="ECO:0000256" key="7">
    <source>
        <dbReference type="ARBA" id="ARBA00031246"/>
    </source>
</evidence>
<dbReference type="NCBIfam" id="TIGR01858">
    <property type="entry name" value="tag_bisphos_ald"/>
    <property type="match status" value="1"/>
</dbReference>